<dbReference type="InterPro" id="IPR036514">
    <property type="entry name" value="SGNH_hydro_sf"/>
</dbReference>
<evidence type="ECO:0000313" key="4">
    <source>
        <dbReference type="Proteomes" id="UP000626092"/>
    </source>
</evidence>
<proteinExistence type="inferred from homology"/>
<keyword evidence="4" id="KW-1185">Reference proteome</keyword>
<dbReference type="PANTHER" id="PTHR22835:SF555">
    <property type="entry name" value="GDSL-LIKE LIPASE_ACYLHYDROLASE"/>
    <property type="match status" value="1"/>
</dbReference>
<comment type="similarity">
    <text evidence="1">Belongs to the 'GDSL' lipolytic enzyme family.</text>
</comment>
<organism evidence="3 4">
    <name type="scientific">Rhododendron simsii</name>
    <name type="common">Sims's rhododendron</name>
    <dbReference type="NCBI Taxonomy" id="118357"/>
    <lineage>
        <taxon>Eukaryota</taxon>
        <taxon>Viridiplantae</taxon>
        <taxon>Streptophyta</taxon>
        <taxon>Embryophyta</taxon>
        <taxon>Tracheophyta</taxon>
        <taxon>Spermatophyta</taxon>
        <taxon>Magnoliopsida</taxon>
        <taxon>eudicotyledons</taxon>
        <taxon>Gunneridae</taxon>
        <taxon>Pentapetalae</taxon>
        <taxon>asterids</taxon>
        <taxon>Ericales</taxon>
        <taxon>Ericaceae</taxon>
        <taxon>Ericoideae</taxon>
        <taxon>Rhodoreae</taxon>
        <taxon>Rhododendron</taxon>
    </lineage>
</organism>
<dbReference type="PANTHER" id="PTHR22835">
    <property type="entry name" value="ZINC FINGER FYVE DOMAIN CONTAINING PROTEIN"/>
    <property type="match status" value="1"/>
</dbReference>
<sequence length="195" mass="21932">MGSLWHRLLPYGGPVFGKPSRASDGRLIIDFVVSGSSIRQGGYSPFSLDLQIMQFMHFKSRTAAIYKELGTNGKEIQPFKRSLPRLEDFSKALYTIDIGQNDLVWALQDTNTTNEKLRASIPDILEKFSQAIHDDSKPRNLDKNGCNKAQNEVAKEFNKQLNSNVSKLRAKLAKSAFTCVDLFSAKYLLISKEVE</sequence>
<dbReference type="InterPro" id="IPR001087">
    <property type="entry name" value="GDSL"/>
</dbReference>
<keyword evidence="2" id="KW-0325">Glycoprotein</keyword>
<dbReference type="OrthoDB" id="1600564at2759"/>
<gene>
    <name evidence="3" type="ORF">RHSIM_Rhsim03G0023400</name>
</gene>
<dbReference type="AlphaFoldDB" id="A0A834H7S9"/>
<dbReference type="Gene3D" id="3.40.50.1110">
    <property type="entry name" value="SGNH hydrolase"/>
    <property type="match status" value="1"/>
</dbReference>
<dbReference type="EMBL" id="WJXA01000003">
    <property type="protein sequence ID" value="KAF7149168.1"/>
    <property type="molecule type" value="Genomic_DNA"/>
</dbReference>
<reference evidence="3" key="1">
    <citation type="submission" date="2019-11" db="EMBL/GenBank/DDBJ databases">
        <authorList>
            <person name="Liu Y."/>
            <person name="Hou J."/>
            <person name="Li T.-Q."/>
            <person name="Guan C.-H."/>
            <person name="Wu X."/>
            <person name="Wu H.-Z."/>
            <person name="Ling F."/>
            <person name="Zhang R."/>
            <person name="Shi X.-G."/>
            <person name="Ren J.-P."/>
            <person name="Chen E.-F."/>
            <person name="Sun J.-M."/>
        </authorList>
    </citation>
    <scope>NUCLEOTIDE SEQUENCE</scope>
    <source>
        <strain evidence="3">Adult_tree_wgs_1</strain>
        <tissue evidence="3">Leaves</tissue>
    </source>
</reference>
<name>A0A834H7S9_RHOSS</name>
<evidence type="ECO:0000256" key="1">
    <source>
        <dbReference type="ARBA" id="ARBA00008668"/>
    </source>
</evidence>
<evidence type="ECO:0000256" key="2">
    <source>
        <dbReference type="ARBA" id="ARBA00023180"/>
    </source>
</evidence>
<comment type="caution">
    <text evidence="3">The sequence shown here is derived from an EMBL/GenBank/DDBJ whole genome shotgun (WGS) entry which is preliminary data.</text>
</comment>
<dbReference type="GO" id="GO:0016788">
    <property type="term" value="F:hydrolase activity, acting on ester bonds"/>
    <property type="evidence" value="ECO:0007669"/>
    <property type="project" value="InterPro"/>
</dbReference>
<dbReference type="Proteomes" id="UP000626092">
    <property type="component" value="Unassembled WGS sequence"/>
</dbReference>
<protein>
    <recommendedName>
        <fullName evidence="5">GDSL esterase/lipase</fullName>
    </recommendedName>
</protein>
<evidence type="ECO:0008006" key="5">
    <source>
        <dbReference type="Google" id="ProtNLM"/>
    </source>
</evidence>
<evidence type="ECO:0000313" key="3">
    <source>
        <dbReference type="EMBL" id="KAF7149168.1"/>
    </source>
</evidence>
<dbReference type="Pfam" id="PF00657">
    <property type="entry name" value="Lipase_GDSL"/>
    <property type="match status" value="1"/>
</dbReference>
<accession>A0A834H7S9</accession>